<dbReference type="EMBL" id="HBIM01024396">
    <property type="protein sequence ID" value="CAE0421441.1"/>
    <property type="molecule type" value="Transcribed_RNA"/>
</dbReference>
<evidence type="ECO:0000256" key="1">
    <source>
        <dbReference type="SAM" id="Phobius"/>
    </source>
</evidence>
<dbReference type="Pfam" id="PF13621">
    <property type="entry name" value="Cupin_8"/>
    <property type="match status" value="1"/>
</dbReference>
<reference evidence="3" key="1">
    <citation type="submission" date="2021-01" db="EMBL/GenBank/DDBJ databases">
        <authorList>
            <person name="Corre E."/>
            <person name="Pelletier E."/>
            <person name="Niang G."/>
            <person name="Scheremetjew M."/>
            <person name="Finn R."/>
            <person name="Kale V."/>
            <person name="Holt S."/>
            <person name="Cochrane G."/>
            <person name="Meng A."/>
            <person name="Brown T."/>
            <person name="Cohen L."/>
        </authorList>
    </citation>
    <scope>NUCLEOTIDE SEQUENCE</scope>
    <source>
        <strain evidence="3">CCMP127</strain>
    </source>
</reference>
<dbReference type="Gene3D" id="2.60.120.650">
    <property type="entry name" value="Cupin"/>
    <property type="match status" value="1"/>
</dbReference>
<keyword evidence="1" id="KW-0812">Transmembrane</keyword>
<dbReference type="AlphaFoldDB" id="A0A7S3PDC1"/>
<dbReference type="InterPro" id="IPR041667">
    <property type="entry name" value="Cupin_8"/>
</dbReference>
<feature type="transmembrane region" description="Helical" evidence="1">
    <location>
        <begin position="50"/>
        <end position="71"/>
    </location>
</feature>
<gene>
    <name evidence="3" type="ORF">ACOF00016_LOCUS18081</name>
</gene>
<organism evidence="3">
    <name type="scientific">Amphora coffeiformis</name>
    <dbReference type="NCBI Taxonomy" id="265554"/>
    <lineage>
        <taxon>Eukaryota</taxon>
        <taxon>Sar</taxon>
        <taxon>Stramenopiles</taxon>
        <taxon>Ochrophyta</taxon>
        <taxon>Bacillariophyta</taxon>
        <taxon>Bacillariophyceae</taxon>
        <taxon>Bacillariophycidae</taxon>
        <taxon>Thalassiophysales</taxon>
        <taxon>Catenulaceae</taxon>
        <taxon>Amphora</taxon>
    </lineage>
</organism>
<dbReference type="PROSITE" id="PS51184">
    <property type="entry name" value="JMJC"/>
    <property type="match status" value="1"/>
</dbReference>
<feature type="domain" description="JmjC" evidence="2">
    <location>
        <begin position="376"/>
        <end position="536"/>
    </location>
</feature>
<evidence type="ECO:0000313" key="3">
    <source>
        <dbReference type="EMBL" id="CAE0421441.1"/>
    </source>
</evidence>
<keyword evidence="1" id="KW-1133">Transmembrane helix</keyword>
<dbReference type="SUPFAM" id="SSF51197">
    <property type="entry name" value="Clavaminate synthase-like"/>
    <property type="match status" value="1"/>
</dbReference>
<dbReference type="InterPro" id="IPR003347">
    <property type="entry name" value="JmjC_dom"/>
</dbReference>
<dbReference type="PANTHER" id="PTHR12461:SF98">
    <property type="entry name" value="CUPIN-LIKE DOMAIN-CONTAINING PROTEIN"/>
    <property type="match status" value="1"/>
</dbReference>
<sequence length="542" mass="62827">MFQRRSTNLGTTSSVGIIHHHASSIKASHGSTTVPRRKVRRRRSKELDDIRSLVFVAVLTCVITAVVVWLGSKLLMFGYQRRGHGSHHEHRVKGNNVPYEADDDFEPLPWNPIYRIPEAMDLVGDRSDEYARLRQKIDEILPPDGERSFERVRELTQSYAEIGTMPMGAHHSDQVREDYDIYNCPDTPPAGYPFEWKLVDEVLNHWPVTEIENVPAKVHQGLCVFDYQKDYDKAVTYRKAELPFVVVNDPNVARTAERWAIPGYLDEMLGKDVLHRAEYNTNSHFLYHQPTRKDRMRKRRNRRLKGDDQEEEMEQLRDFQGRVAGSQRTDTIPQAMRMTYDDWLQRANKTHVGTEEEHWYFRLIGCGYMDTEGNCDQGSSEYLFDELPYFQPRNDNRNEIYLGNPKEQKGIHCRFGMKGVIAENHFDAGRNSIAVLGGRRRYILSHPRQCVNLALLPRGHPSARHSEVDYANPDLERYTEFANDALGNEVVLEAGQVLYLPTFWFHYIVSLDLNFQCNTRSGNTNHYNSFIRDCGFPVGSKM</sequence>
<name>A0A7S3PDC1_9STRA</name>
<accession>A0A7S3PDC1</accession>
<evidence type="ECO:0000259" key="2">
    <source>
        <dbReference type="PROSITE" id="PS51184"/>
    </source>
</evidence>
<protein>
    <recommendedName>
        <fullName evidence="2">JmjC domain-containing protein</fullName>
    </recommendedName>
</protein>
<proteinExistence type="predicted"/>
<dbReference type="PANTHER" id="PTHR12461">
    <property type="entry name" value="HYPOXIA-INDUCIBLE FACTOR 1 ALPHA INHIBITOR-RELATED"/>
    <property type="match status" value="1"/>
</dbReference>
<keyword evidence="1" id="KW-0472">Membrane</keyword>